<evidence type="ECO:0000256" key="1">
    <source>
        <dbReference type="ARBA" id="ARBA00001974"/>
    </source>
</evidence>
<dbReference type="AlphaFoldDB" id="A0A8I0MY79"/>
<comment type="similarity">
    <text evidence="5">Belongs to the L2HGDH family.</text>
</comment>
<keyword evidence="8" id="KW-1185">Reference proteome</keyword>
<dbReference type="EMBL" id="AQHF01000030">
    <property type="protein sequence ID" value="MBE0348189.1"/>
    <property type="molecule type" value="Genomic_DNA"/>
</dbReference>
<evidence type="ECO:0000256" key="2">
    <source>
        <dbReference type="ARBA" id="ARBA00022630"/>
    </source>
</evidence>
<evidence type="ECO:0000313" key="8">
    <source>
        <dbReference type="Proteomes" id="UP000660708"/>
    </source>
</evidence>
<dbReference type="PANTHER" id="PTHR43104">
    <property type="entry name" value="L-2-HYDROXYGLUTARATE DEHYDROGENASE, MITOCHONDRIAL"/>
    <property type="match status" value="1"/>
</dbReference>
<reference evidence="7 8" key="1">
    <citation type="submission" date="2015-06" db="EMBL/GenBank/DDBJ databases">
        <title>Genome sequence of Pseudoalteromonas peptidolytica.</title>
        <authorList>
            <person name="Xie B.-B."/>
            <person name="Rong J.-C."/>
            <person name="Qin Q.-L."/>
            <person name="Zhang Y.-Z."/>
        </authorList>
    </citation>
    <scope>NUCLEOTIDE SEQUENCE [LARGE SCALE GENOMIC DNA]</scope>
    <source>
        <strain evidence="7 8">F12-50-A1</strain>
    </source>
</reference>
<dbReference type="Pfam" id="PF01266">
    <property type="entry name" value="DAO"/>
    <property type="match status" value="1"/>
</dbReference>
<organism evidence="7 8">
    <name type="scientific">Pseudoalteromonas peptidolytica F12-50-A1</name>
    <dbReference type="NCBI Taxonomy" id="1315280"/>
    <lineage>
        <taxon>Bacteria</taxon>
        <taxon>Pseudomonadati</taxon>
        <taxon>Pseudomonadota</taxon>
        <taxon>Gammaproteobacteria</taxon>
        <taxon>Alteromonadales</taxon>
        <taxon>Pseudoalteromonadaceae</taxon>
        <taxon>Pseudoalteromonas</taxon>
    </lineage>
</organism>
<accession>A0A8I0MY79</accession>
<dbReference type="Proteomes" id="UP000660708">
    <property type="component" value="Unassembled WGS sequence"/>
</dbReference>
<dbReference type="InterPro" id="IPR036188">
    <property type="entry name" value="FAD/NAD-bd_sf"/>
</dbReference>
<keyword evidence="3" id="KW-0274">FAD</keyword>
<comment type="cofactor">
    <cofactor evidence="1">
        <name>FAD</name>
        <dbReference type="ChEBI" id="CHEBI:57692"/>
    </cofactor>
</comment>
<evidence type="ECO:0000256" key="4">
    <source>
        <dbReference type="ARBA" id="ARBA00023002"/>
    </source>
</evidence>
<dbReference type="PANTHER" id="PTHR43104:SF4">
    <property type="entry name" value="L-2-HYDROXYGLUTARATE DEHYDROGENASE, MITOCHONDRIAL"/>
    <property type="match status" value="1"/>
</dbReference>
<evidence type="ECO:0000256" key="3">
    <source>
        <dbReference type="ARBA" id="ARBA00022827"/>
    </source>
</evidence>
<dbReference type="SUPFAM" id="SSF51905">
    <property type="entry name" value="FAD/NAD(P)-binding domain"/>
    <property type="match status" value="1"/>
</dbReference>
<dbReference type="InterPro" id="IPR006076">
    <property type="entry name" value="FAD-dep_OxRdtase"/>
</dbReference>
<dbReference type="RefSeq" id="WP_147389251.1">
    <property type="nucleotide sequence ID" value="NZ_AQHF01000030.1"/>
</dbReference>
<comment type="caution">
    <text evidence="7">The sequence shown here is derived from an EMBL/GenBank/DDBJ whole genome shotgun (WGS) entry which is preliminary data.</text>
</comment>
<keyword evidence="4" id="KW-0560">Oxidoreductase</keyword>
<dbReference type="Gene3D" id="3.50.50.60">
    <property type="entry name" value="FAD/NAD(P)-binding domain"/>
    <property type="match status" value="1"/>
</dbReference>
<evidence type="ECO:0000259" key="6">
    <source>
        <dbReference type="Pfam" id="PF01266"/>
    </source>
</evidence>
<evidence type="ECO:0000313" key="7">
    <source>
        <dbReference type="EMBL" id="MBE0348189.1"/>
    </source>
</evidence>
<sequence>MDKVDTIIIGAGVVGLAIAAKLSHNRSVLVIDKETHVGEHTSSRNSEVIHAGIYYSLDSLKQLLCVRGKALLYERCKQLNIPYKQLGKFIVATDESEAQQLDAIKQTAYNNTVTDLSFVSPQTISQQLSHLSIHSALFSPTTGIVDSHQLMLSLIAEIEANGGIVATQTAFMDVQKLAEGFVIAMRCKDEHYELCCSQLINSAGLSAPDILNKITGNNPQVDAYYCRGRYYRYQGKHPFQHLVYPIPNRHGLGVHATLDLAGQLKFGPDTEYIDNIDYRFDDSHKAQFIKAIAQYWPQLDPSRLTPDYTGIRPKLSRHQQSDFVIQFEATHGIANFVNLMGIESPGLTASLAIAEYVEQHL</sequence>
<keyword evidence="2" id="KW-0285">Flavoprotein</keyword>
<name>A0A8I0MY79_9GAMM</name>
<dbReference type="GO" id="GO:0047545">
    <property type="term" value="F:(S)-2-hydroxyglutarate dehydrogenase activity"/>
    <property type="evidence" value="ECO:0007669"/>
    <property type="project" value="TreeGrafter"/>
</dbReference>
<evidence type="ECO:0000256" key="5">
    <source>
        <dbReference type="ARBA" id="ARBA00037941"/>
    </source>
</evidence>
<dbReference type="Gene3D" id="3.30.9.10">
    <property type="entry name" value="D-Amino Acid Oxidase, subunit A, domain 2"/>
    <property type="match status" value="1"/>
</dbReference>
<proteinExistence type="inferred from homology"/>
<gene>
    <name evidence="7" type="ORF">PPEP_a3314</name>
</gene>
<feature type="domain" description="FAD dependent oxidoreductase" evidence="6">
    <location>
        <begin position="5"/>
        <end position="357"/>
    </location>
</feature>
<protein>
    <recommendedName>
        <fullName evidence="6">FAD dependent oxidoreductase domain-containing protein</fullName>
    </recommendedName>
</protein>